<dbReference type="OrthoDB" id="1403541at2"/>
<dbReference type="RefSeq" id="WP_109926439.1">
    <property type="nucleotide sequence ID" value="NZ_QGNZ01000003.1"/>
</dbReference>
<organism evidence="1 2">
    <name type="scientific">Pedobacter yonginense</name>
    <dbReference type="NCBI Taxonomy" id="651869"/>
    <lineage>
        <taxon>Bacteria</taxon>
        <taxon>Pseudomonadati</taxon>
        <taxon>Bacteroidota</taxon>
        <taxon>Sphingobacteriia</taxon>
        <taxon>Sphingobacteriales</taxon>
        <taxon>Sphingobacteriaceae</taxon>
        <taxon>Pedobacter</taxon>
    </lineage>
</organism>
<reference evidence="1 2" key="1">
    <citation type="submission" date="2018-05" db="EMBL/GenBank/DDBJ databases">
        <title>Pedobacter paludis sp. nov., isolated from wetland soil.</title>
        <authorList>
            <person name="Zhang Y."/>
            <person name="Wang G."/>
        </authorList>
    </citation>
    <scope>NUCLEOTIDE SEQUENCE [LARGE SCALE GENOMIC DNA]</scope>
    <source>
        <strain evidence="1 2">KCTC22721</strain>
    </source>
</reference>
<protein>
    <recommendedName>
        <fullName evidence="3">PD-(D/E)XK motif protein</fullName>
    </recommendedName>
</protein>
<dbReference type="InterPro" id="IPR025534">
    <property type="entry name" value="DUF4420"/>
</dbReference>
<gene>
    <name evidence="1" type="ORF">DHW03_13960</name>
</gene>
<dbReference type="Proteomes" id="UP000245379">
    <property type="component" value="Unassembled WGS sequence"/>
</dbReference>
<accession>A0A317EL50</accession>
<name>A0A317EL50_9SPHI</name>
<evidence type="ECO:0000313" key="2">
    <source>
        <dbReference type="Proteomes" id="UP000245379"/>
    </source>
</evidence>
<dbReference type="AlphaFoldDB" id="A0A317EL50"/>
<sequence>MSLLALFNTLAIPKCSDLELIESEIIPDSPDFRIGKNELGLPILLLKIEGEASKSIKKNLKLKNLIILHDLKCRVLKGKKEKFDYFSAIKFLSSDLVLQEFFLKMSERLILSLSESSNASELINQLDKFAELFRAMSDAPTKSIQGLWAELLLISKCEKSDVLIDYWHNNPLEKFDFNSGDEKIEVKSSSNFERIHFFSAEQLTPDENEQVIVASIFVRQSSNGLNILQLLEKIIMKLNNGARYSDKLNSIVFHTLGNSIEQAFTLKFDYELAVNSIKFYHHSQIKKISATSIPQEVSEVKYKSDLSSIREMKNEDFIKGKILMNCLTN</sequence>
<dbReference type="EMBL" id="QGNZ01000003">
    <property type="protein sequence ID" value="PWS27105.1"/>
    <property type="molecule type" value="Genomic_DNA"/>
</dbReference>
<comment type="caution">
    <text evidence="1">The sequence shown here is derived from an EMBL/GenBank/DDBJ whole genome shotgun (WGS) entry which is preliminary data.</text>
</comment>
<evidence type="ECO:0000313" key="1">
    <source>
        <dbReference type="EMBL" id="PWS27105.1"/>
    </source>
</evidence>
<keyword evidence="2" id="KW-1185">Reference proteome</keyword>
<proteinExistence type="predicted"/>
<dbReference type="Pfam" id="PF14390">
    <property type="entry name" value="DUF4420"/>
    <property type="match status" value="1"/>
</dbReference>
<evidence type="ECO:0008006" key="3">
    <source>
        <dbReference type="Google" id="ProtNLM"/>
    </source>
</evidence>